<organism evidence="2 4">
    <name type="scientific">Acidipropionibacterium acidipropionici</name>
    <dbReference type="NCBI Taxonomy" id="1748"/>
    <lineage>
        <taxon>Bacteria</taxon>
        <taxon>Bacillati</taxon>
        <taxon>Actinomycetota</taxon>
        <taxon>Actinomycetes</taxon>
        <taxon>Propionibacteriales</taxon>
        <taxon>Propionibacteriaceae</taxon>
        <taxon>Acidipropionibacterium</taxon>
    </lineage>
</organism>
<evidence type="ECO:0000256" key="1">
    <source>
        <dbReference type="SAM" id="Phobius"/>
    </source>
</evidence>
<dbReference type="InterPro" id="IPR009293">
    <property type="entry name" value="UPF0478"/>
</dbReference>
<evidence type="ECO:0000313" key="4">
    <source>
        <dbReference type="Proteomes" id="UP000075221"/>
    </source>
</evidence>
<dbReference type="AlphaFoldDB" id="A0AAC8YD33"/>
<evidence type="ECO:0000313" key="5">
    <source>
        <dbReference type="Proteomes" id="UP000178666"/>
    </source>
</evidence>
<keyword evidence="5" id="KW-1185">Reference proteome</keyword>
<reference evidence="2 4" key="2">
    <citation type="submission" date="2016-02" db="EMBL/GenBank/DDBJ databases">
        <title>Complete Genome Sequence of Propionibacterium acidipropionici ATCC 55737.</title>
        <authorList>
            <person name="Luna Flores C.H."/>
            <person name="Nielsen L.K."/>
            <person name="Marcellin E."/>
        </authorList>
    </citation>
    <scope>NUCLEOTIDE SEQUENCE [LARGE SCALE GENOMIC DNA]</scope>
    <source>
        <strain evidence="2 4">ATCC 55737</strain>
    </source>
</reference>
<dbReference type="EMBL" id="CP014352">
    <property type="protein sequence ID" value="AMS04462.1"/>
    <property type="molecule type" value="Genomic_DNA"/>
</dbReference>
<proteinExistence type="predicted"/>
<evidence type="ECO:0000313" key="3">
    <source>
        <dbReference type="EMBL" id="AOZ45955.1"/>
    </source>
</evidence>
<reference evidence="3 5" key="1">
    <citation type="journal article" date="2016" name="Plant Dis.">
        <title>Improved production of propionic acid using genome shuffling.</title>
        <authorList>
            <person name="Luna-Flores C.H."/>
            <person name="Palfreyman R.W."/>
            <person name="Kromer J.O."/>
            <person name="Nielsen L.K."/>
            <person name="Marcellin E."/>
        </authorList>
    </citation>
    <scope>NUCLEOTIDE SEQUENCE [LARGE SCALE GENOMIC DNA]</scope>
    <source>
        <strain evidence="3 5">F3E8</strain>
    </source>
</reference>
<keyword evidence="1" id="KW-0812">Transmembrane</keyword>
<accession>A0AAC8YD33</accession>
<evidence type="ECO:0000313" key="2">
    <source>
        <dbReference type="EMBL" id="AMS04462.1"/>
    </source>
</evidence>
<keyword evidence="1" id="KW-1133">Transmembrane helix</keyword>
<sequence>MTLGQIAGLIAALAVVALVALCAVPLIKLGGVLDQLRDAVKDLDDSTVPILEELKGTVTATNEEIGKIGLVTTDVHTVSEHVTEVSGRANELSKVFTETVGTPMVKVAGFAHGVRKATAAGRAGKLRRTVRTVRSGQ</sequence>
<keyword evidence="1" id="KW-0472">Membrane</keyword>
<dbReference type="Pfam" id="PF06103">
    <property type="entry name" value="DUF948"/>
    <property type="match status" value="1"/>
</dbReference>
<gene>
    <name evidence="3" type="ORF">A8L58_03640</name>
    <name evidence="2" type="ORF">AXH35_02175</name>
</gene>
<protein>
    <submittedName>
        <fullName evidence="3">DUF948 domain-containing protein</fullName>
    </submittedName>
</protein>
<dbReference type="Proteomes" id="UP000178666">
    <property type="component" value="Chromosome"/>
</dbReference>
<dbReference type="Proteomes" id="UP000075221">
    <property type="component" value="Chromosome"/>
</dbReference>
<feature type="transmembrane region" description="Helical" evidence="1">
    <location>
        <begin position="6"/>
        <end position="27"/>
    </location>
</feature>
<name>A0AAC8YD33_9ACTN</name>
<dbReference type="RefSeq" id="WP_062818923.1">
    <property type="nucleotide sequence ID" value="NZ_CP014352.1"/>
</dbReference>
<dbReference type="EMBL" id="CP015970">
    <property type="protein sequence ID" value="AOZ45955.1"/>
    <property type="molecule type" value="Genomic_DNA"/>
</dbReference>